<feature type="transmembrane region" description="Helical" evidence="2">
    <location>
        <begin position="555"/>
        <end position="578"/>
    </location>
</feature>
<gene>
    <name evidence="3" type="ORF">DFJ75_3456</name>
</gene>
<accession>A0A495K5M7</accession>
<dbReference type="Proteomes" id="UP000274762">
    <property type="component" value="Unassembled WGS sequence"/>
</dbReference>
<keyword evidence="2" id="KW-0472">Membrane</keyword>
<keyword evidence="2" id="KW-1133">Transmembrane helix</keyword>
<protein>
    <submittedName>
        <fullName evidence="3">Uncharacterized protein</fullName>
    </submittedName>
</protein>
<feature type="compositionally biased region" description="Basic and acidic residues" evidence="1">
    <location>
        <begin position="868"/>
        <end position="881"/>
    </location>
</feature>
<proteinExistence type="predicted"/>
<evidence type="ECO:0000313" key="3">
    <source>
        <dbReference type="EMBL" id="RKR96603.1"/>
    </source>
</evidence>
<organism evidence="3 4">
    <name type="scientific">Williamsia marianensis</name>
    <dbReference type="NCBI Taxonomy" id="85044"/>
    <lineage>
        <taxon>Bacteria</taxon>
        <taxon>Bacillati</taxon>
        <taxon>Actinomycetota</taxon>
        <taxon>Actinomycetes</taxon>
        <taxon>Mycobacteriales</taxon>
        <taxon>Nocardiaceae</taxon>
        <taxon>Williamsia</taxon>
    </lineage>
</organism>
<name>A0A495K5M7_WILMA</name>
<reference evidence="3 4" key="1">
    <citation type="submission" date="2018-10" db="EMBL/GenBank/DDBJ databases">
        <title>Sequencing the genomes of 1000 actinobacteria strains.</title>
        <authorList>
            <person name="Klenk H.-P."/>
        </authorList>
    </citation>
    <scope>NUCLEOTIDE SEQUENCE [LARGE SCALE GENOMIC DNA]</scope>
    <source>
        <strain evidence="3 4">DSM 44343</strain>
    </source>
</reference>
<feature type="region of interest" description="Disordered" evidence="1">
    <location>
        <begin position="862"/>
        <end position="895"/>
    </location>
</feature>
<feature type="transmembrane region" description="Helical" evidence="2">
    <location>
        <begin position="529"/>
        <end position="549"/>
    </location>
</feature>
<dbReference type="OrthoDB" id="4427856at2"/>
<dbReference type="AlphaFoldDB" id="A0A495K5M7"/>
<dbReference type="RefSeq" id="WP_062795560.1">
    <property type="nucleotide sequence ID" value="NZ_CBCRXS010000003.1"/>
</dbReference>
<comment type="caution">
    <text evidence="3">The sequence shown here is derived from an EMBL/GenBank/DDBJ whole genome shotgun (WGS) entry which is preliminary data.</text>
</comment>
<evidence type="ECO:0000313" key="4">
    <source>
        <dbReference type="Proteomes" id="UP000274762"/>
    </source>
</evidence>
<evidence type="ECO:0000256" key="2">
    <source>
        <dbReference type="SAM" id="Phobius"/>
    </source>
</evidence>
<evidence type="ECO:0000256" key="1">
    <source>
        <dbReference type="SAM" id="MobiDB-lite"/>
    </source>
</evidence>
<sequence>MAAVTVFIAPHGTADGVLSALTDLSAAALVDPFVWVAESATTDAALTVHEGRAYDTTVQQVLSTQRIDLLRICVLVPLVGGPVAASSGQERRISDLLASTSGGARIVRVRCLIARPGTVAAQSPEVLDGWHNILIAPEDAQGPGMGHIQLDPSTDPVEIGRHSAPAVASLLGLWAGLDHRPLDSSPVLPGQVIRLARSFYRKLDTSAAEDSLRAQVLAQNGSLPLPSDQRSTVVYIQDVALAARTMSDSLWHKFSSVLHGPRMPYEAEGSSEIGVWAAIKMFFSFMGAALRNAPSAWYNQLVDGVSTGIASTVHKTIFGAAPSAYDVVARGRTPEGGLADWTEIGSASGQLSSVLADPSEGRTHHNASADLSNLWQDYARAALTLADGGARSADLTPVQVGANRGIISRSADVVPGPAQRFTRLSGIVGATIGVDGVDATDALGIMQLRQMLSEQEQNANFGLEARRAASDLDNWRRETSGSFGVQVGRRLADSFVSTFGEVQNLLQRLRDAQAPPPQPTNKHGKLARVIQFAALLFVLVAALLVWLVVRGSVDWWLAAAIFVVILVVAVVVGATSFIRSQRDLFQQLKRRKSVVSQQEVDRQNLRTGLRDLERLSQAYSQYLSWSRALGTFLAQPLGPDTATSKADPRVAWGLPMSVAVGSARPVAEQVSTTAEYVRQDLFGLGWLTESWEGLVDNAAPAAGRAESDVDAEVSRLWTAPGHGSGSPLDRWSSALFNGTITSTGADLVWNRARTNLMGPKAELVQRLVGTVDIPAVGTDRSVNIADFLCQIDRQTAPTGNFDRKILTDLAATSGAAEVKDDIRTTARNGIGIVCAATQLSGALSLDNLTLDARPRADFGWNEQVPEMPSEHRAQVEPRTENQRFAPPTMGDGLGF</sequence>
<keyword evidence="2" id="KW-0812">Transmembrane</keyword>
<dbReference type="EMBL" id="RBKV01000001">
    <property type="protein sequence ID" value="RKR96603.1"/>
    <property type="molecule type" value="Genomic_DNA"/>
</dbReference>